<dbReference type="HOGENOM" id="CLU_040082_6_1_1"/>
<reference evidence="3" key="2">
    <citation type="submission" date="2015-01" db="EMBL/GenBank/DDBJ databases">
        <title>Evolutionary Origins and Diversification of the Mycorrhizal Mutualists.</title>
        <authorList>
            <consortium name="DOE Joint Genome Institute"/>
            <consortium name="Mycorrhizal Genomics Consortium"/>
            <person name="Kohler A."/>
            <person name="Kuo A."/>
            <person name="Nagy L.G."/>
            <person name="Floudas D."/>
            <person name="Copeland A."/>
            <person name="Barry K.W."/>
            <person name="Cichocki N."/>
            <person name="Veneault-Fourrey C."/>
            <person name="LaButti K."/>
            <person name="Lindquist E.A."/>
            <person name="Lipzen A."/>
            <person name="Lundell T."/>
            <person name="Morin E."/>
            <person name="Murat C."/>
            <person name="Riley R."/>
            <person name="Ohm R."/>
            <person name="Sun H."/>
            <person name="Tunlid A."/>
            <person name="Henrissat B."/>
            <person name="Grigoriev I.V."/>
            <person name="Hibbett D.S."/>
            <person name="Martin F."/>
        </authorList>
    </citation>
    <scope>NUCLEOTIDE SEQUENCE [LARGE SCALE GENOMIC DNA]</scope>
    <source>
        <strain evidence="3">Marx 270</strain>
    </source>
</reference>
<keyword evidence="3" id="KW-1185">Reference proteome</keyword>
<dbReference type="AlphaFoldDB" id="A0A0C3NC95"/>
<evidence type="ECO:0000313" key="2">
    <source>
        <dbReference type="EMBL" id="KIN93440.1"/>
    </source>
</evidence>
<dbReference type="InterPro" id="IPR058353">
    <property type="entry name" value="DUF8040"/>
</dbReference>
<gene>
    <name evidence="2" type="ORF">M404DRAFT_45797</name>
</gene>
<accession>A0A0C3NC95</accession>
<reference evidence="2 3" key="1">
    <citation type="submission" date="2014-04" db="EMBL/GenBank/DDBJ databases">
        <authorList>
            <consortium name="DOE Joint Genome Institute"/>
            <person name="Kuo A."/>
            <person name="Kohler A."/>
            <person name="Costa M.D."/>
            <person name="Nagy L.G."/>
            <person name="Floudas D."/>
            <person name="Copeland A."/>
            <person name="Barry K.W."/>
            <person name="Cichocki N."/>
            <person name="Veneault-Fourrey C."/>
            <person name="LaButti K."/>
            <person name="Lindquist E.A."/>
            <person name="Lipzen A."/>
            <person name="Lundell T."/>
            <person name="Morin E."/>
            <person name="Murat C."/>
            <person name="Sun H."/>
            <person name="Tunlid A."/>
            <person name="Henrissat B."/>
            <person name="Grigoriev I.V."/>
            <person name="Hibbett D.S."/>
            <person name="Martin F."/>
            <person name="Nordberg H.P."/>
            <person name="Cantor M.N."/>
            <person name="Hua S.X."/>
        </authorList>
    </citation>
    <scope>NUCLEOTIDE SEQUENCE [LARGE SCALE GENOMIC DNA]</scope>
    <source>
        <strain evidence="2 3">Marx 270</strain>
    </source>
</reference>
<organism evidence="2 3">
    <name type="scientific">Pisolithus tinctorius Marx 270</name>
    <dbReference type="NCBI Taxonomy" id="870435"/>
    <lineage>
        <taxon>Eukaryota</taxon>
        <taxon>Fungi</taxon>
        <taxon>Dikarya</taxon>
        <taxon>Basidiomycota</taxon>
        <taxon>Agaricomycotina</taxon>
        <taxon>Agaricomycetes</taxon>
        <taxon>Agaricomycetidae</taxon>
        <taxon>Boletales</taxon>
        <taxon>Sclerodermatineae</taxon>
        <taxon>Pisolithaceae</taxon>
        <taxon>Pisolithus</taxon>
    </lineage>
</organism>
<sequence length="92" mass="10356">MTGLSSRHIGERFQHSTDTISQYFKRMLHALSEGPIYATYVRLPRVDLLIPSCIASNPKFFPYFKDAIGALDGTHIACVPSAGEQDLMRNRK</sequence>
<dbReference type="STRING" id="870435.A0A0C3NC95"/>
<evidence type="ECO:0000259" key="1">
    <source>
        <dbReference type="Pfam" id="PF26138"/>
    </source>
</evidence>
<dbReference type="EMBL" id="KN832169">
    <property type="protein sequence ID" value="KIN93440.1"/>
    <property type="molecule type" value="Genomic_DNA"/>
</dbReference>
<dbReference type="Proteomes" id="UP000054217">
    <property type="component" value="Unassembled WGS sequence"/>
</dbReference>
<dbReference type="InParanoid" id="A0A0C3NC95"/>
<name>A0A0C3NC95_PISTI</name>
<protein>
    <recommendedName>
        <fullName evidence="1">DUF8040 domain-containing protein</fullName>
    </recommendedName>
</protein>
<feature type="non-terminal residue" evidence="2">
    <location>
        <position position="92"/>
    </location>
</feature>
<proteinExistence type="predicted"/>
<dbReference type="OrthoDB" id="2649332at2759"/>
<evidence type="ECO:0000313" key="3">
    <source>
        <dbReference type="Proteomes" id="UP000054217"/>
    </source>
</evidence>
<feature type="domain" description="DUF8040" evidence="1">
    <location>
        <begin position="3"/>
        <end position="32"/>
    </location>
</feature>
<dbReference type="Pfam" id="PF26138">
    <property type="entry name" value="DUF8040"/>
    <property type="match status" value="1"/>
</dbReference>